<dbReference type="AlphaFoldDB" id="A0A430HFA5"/>
<reference evidence="1 2" key="1">
    <citation type="submission" date="2018-12" db="EMBL/GenBank/DDBJ databases">
        <authorList>
            <person name="Yang E."/>
        </authorList>
    </citation>
    <scope>NUCLEOTIDE SEQUENCE [LARGE SCALE GENOMIC DNA]</scope>
    <source>
        <strain evidence="1 2">SOD</strain>
    </source>
</reference>
<dbReference type="RefSeq" id="WP_126076771.1">
    <property type="nucleotide sequence ID" value="NZ_CP051166.1"/>
</dbReference>
<sequence>MTNELATFRAALLQAVRAARDARPDAHIHLVYSPELFDPLDLVGDTRRDMGLIHAPDHLASVSADRDRSPRLLTLDCRRVASYLLESDAALDDPAFEQSITQSHAEICLAQAYNAELGNDEREFSEYAIGGWLISTESAKVVAARLRGFSSQGRTWVRWTNPAILSTVWPSMTPEQRHAMMGDAAWLSFDAGAVLVQHAATAPPVAASDVPGTVLSFAPRLDAQQLSRVANVPLVRDLLAAWKSMCEAEGVALPRNAEQDLHAHVIRAQQAGLGAESVAIYTMTLVQLTQGASDDGEWRALVDHAAHQGLALRDLLDTLSDPFWTRYSIPEYASKSG</sequence>
<protein>
    <recommendedName>
        <fullName evidence="3">DUF4123 domain-containing protein</fullName>
    </recommendedName>
</protein>
<accession>A0A430HFA5</accession>
<evidence type="ECO:0000313" key="1">
    <source>
        <dbReference type="EMBL" id="RSZ56190.1"/>
    </source>
</evidence>
<gene>
    <name evidence="1" type="ORF">EJB06_25135</name>
</gene>
<dbReference type="EMBL" id="RXLQ01000017">
    <property type="protein sequence ID" value="RSZ56190.1"/>
    <property type="molecule type" value="Genomic_DNA"/>
</dbReference>
<evidence type="ECO:0008006" key="3">
    <source>
        <dbReference type="Google" id="ProtNLM"/>
    </source>
</evidence>
<organism evidence="1 2">
    <name type="scientific">Massilia atriviolacea</name>
    <dbReference type="NCBI Taxonomy" id="2495579"/>
    <lineage>
        <taxon>Bacteria</taxon>
        <taxon>Pseudomonadati</taxon>
        <taxon>Pseudomonadota</taxon>
        <taxon>Betaproteobacteria</taxon>
        <taxon>Burkholderiales</taxon>
        <taxon>Oxalobacteraceae</taxon>
        <taxon>Telluria group</taxon>
        <taxon>Massilia</taxon>
    </lineage>
</organism>
<proteinExistence type="predicted"/>
<comment type="caution">
    <text evidence="1">The sequence shown here is derived from an EMBL/GenBank/DDBJ whole genome shotgun (WGS) entry which is preliminary data.</text>
</comment>
<evidence type="ECO:0000313" key="2">
    <source>
        <dbReference type="Proteomes" id="UP000278085"/>
    </source>
</evidence>
<dbReference type="OrthoDB" id="6660528at2"/>
<keyword evidence="2" id="KW-1185">Reference proteome</keyword>
<dbReference type="Proteomes" id="UP000278085">
    <property type="component" value="Unassembled WGS sequence"/>
</dbReference>
<name>A0A430HFA5_9BURK</name>